<proteinExistence type="predicted"/>
<dbReference type="Proteomes" id="UP000295416">
    <property type="component" value="Unassembled WGS sequence"/>
</dbReference>
<dbReference type="AlphaFoldDB" id="A0A4R2P1X2"/>
<dbReference type="SUPFAM" id="SSF109854">
    <property type="entry name" value="DinB/YfiT-like putative metalloenzymes"/>
    <property type="match status" value="1"/>
</dbReference>
<dbReference type="RefSeq" id="WP_132746378.1">
    <property type="nucleotide sequence ID" value="NZ_SLXK01000016.1"/>
</dbReference>
<evidence type="ECO:0000313" key="1">
    <source>
        <dbReference type="EMBL" id="TCP28709.1"/>
    </source>
</evidence>
<comment type="caution">
    <text evidence="1">The sequence shown here is derived from an EMBL/GenBank/DDBJ whole genome shotgun (WGS) entry which is preliminary data.</text>
</comment>
<evidence type="ECO:0008006" key="3">
    <source>
        <dbReference type="Google" id="ProtNLM"/>
    </source>
</evidence>
<evidence type="ECO:0000313" key="2">
    <source>
        <dbReference type="Proteomes" id="UP000295416"/>
    </source>
</evidence>
<dbReference type="EMBL" id="SLXK01000016">
    <property type="protein sequence ID" value="TCP28709.1"/>
    <property type="molecule type" value="Genomic_DNA"/>
</dbReference>
<protein>
    <recommendedName>
        <fullName evidence="3">DinB family protein</fullName>
    </recommendedName>
</protein>
<dbReference type="OrthoDB" id="67041at2"/>
<keyword evidence="2" id="KW-1185">Reference proteome</keyword>
<sequence>MGYSIQDSIKPILKEAFEGPGAEDGSWFTNTQLDSGIFGTLKAMSADEASISIYGSTIASHADHIRYYLWVINTMIRGNEPDRNWESSWEITRVDETRWHQIQKDLYQEYMILNEKIDSPDLEDKVINILGAIAHSSYHLGALRQMIKTINVE</sequence>
<organism evidence="1 2">
    <name type="scientific">Scopulibacillus darangshiensis</name>
    <dbReference type="NCBI Taxonomy" id="442528"/>
    <lineage>
        <taxon>Bacteria</taxon>
        <taxon>Bacillati</taxon>
        <taxon>Bacillota</taxon>
        <taxon>Bacilli</taxon>
        <taxon>Bacillales</taxon>
        <taxon>Sporolactobacillaceae</taxon>
        <taxon>Scopulibacillus</taxon>
    </lineage>
</organism>
<dbReference type="InterPro" id="IPR034660">
    <property type="entry name" value="DinB/YfiT-like"/>
</dbReference>
<gene>
    <name evidence="1" type="ORF">EV207_11619</name>
</gene>
<reference evidence="1 2" key="1">
    <citation type="submission" date="2019-03" db="EMBL/GenBank/DDBJ databases">
        <title>Genomic Encyclopedia of Type Strains, Phase IV (KMG-IV): sequencing the most valuable type-strain genomes for metagenomic binning, comparative biology and taxonomic classification.</title>
        <authorList>
            <person name="Goeker M."/>
        </authorList>
    </citation>
    <scope>NUCLEOTIDE SEQUENCE [LARGE SCALE GENOMIC DNA]</scope>
    <source>
        <strain evidence="1 2">DSM 19377</strain>
    </source>
</reference>
<name>A0A4R2P1X2_9BACL</name>
<accession>A0A4R2P1X2</accession>